<evidence type="ECO:0000256" key="1">
    <source>
        <dbReference type="ARBA" id="ARBA00004202"/>
    </source>
</evidence>
<sequence>MSDPTDPKEHSSRLPFELFIKPVLADNEVKSSISILSLLSTLNNCDKQSPGFTKDFIDLIMHEVDIETPFSFVCLNAWTELEIKISDPELASLNKTIDSYRKTLKSMLSNPSENSQYFLCIKSTANMIKEIQENWKKLAEKYFEGGKNAEYKRSLNECRRMFLLIARRLGDTFKTTLKEPNVRMIVETLLPLTFRLHEIMETVNKLVV</sequence>
<comment type="caution">
    <text evidence="8">The sequence shown here is derived from an EMBL/GenBank/DDBJ whole genome shotgun (WGS) entry which is preliminary data.</text>
</comment>
<evidence type="ECO:0000313" key="8">
    <source>
        <dbReference type="EMBL" id="KII63196.1"/>
    </source>
</evidence>
<proteinExistence type="inferred from homology"/>
<dbReference type="PANTHER" id="PTHR13250">
    <property type="entry name" value="TF-1 CELL APOPTOSIS RELATED PROTEIN-15"/>
    <property type="match status" value="1"/>
</dbReference>
<evidence type="ECO:0000313" key="9">
    <source>
        <dbReference type="Proteomes" id="UP000031668"/>
    </source>
</evidence>
<dbReference type="Proteomes" id="UP000031668">
    <property type="component" value="Unassembled WGS sequence"/>
</dbReference>
<keyword evidence="6" id="KW-0472">Membrane</keyword>
<protein>
    <recommendedName>
        <fullName evidence="7">Programmed cell death protein 10 dimerisation domain-containing protein</fullName>
    </recommendedName>
</protein>
<evidence type="ECO:0000256" key="5">
    <source>
        <dbReference type="ARBA" id="ARBA00022490"/>
    </source>
</evidence>
<feature type="domain" description="Programmed cell death protein 10 dimerisation" evidence="7">
    <location>
        <begin position="12"/>
        <end position="66"/>
    </location>
</feature>
<dbReference type="Gene3D" id="1.20.120.1950">
    <property type="match status" value="1"/>
</dbReference>
<accession>A0A0C2MNJ7</accession>
<dbReference type="GO" id="GO:0090443">
    <property type="term" value="C:FAR/SIN/STRIPAK complex"/>
    <property type="evidence" value="ECO:0007669"/>
    <property type="project" value="TreeGrafter"/>
</dbReference>
<evidence type="ECO:0000256" key="3">
    <source>
        <dbReference type="ARBA" id="ARBA00009181"/>
    </source>
</evidence>
<comment type="subcellular location">
    <subcellularLocation>
        <location evidence="1">Cell membrane</location>
        <topology evidence="1">Peripheral membrane protein</topology>
    </subcellularLocation>
    <subcellularLocation>
        <location evidence="2">Cytoplasm</location>
    </subcellularLocation>
</comment>
<dbReference type="GO" id="GO:1903358">
    <property type="term" value="P:regulation of Golgi organization"/>
    <property type="evidence" value="ECO:0007669"/>
    <property type="project" value="TreeGrafter"/>
</dbReference>
<evidence type="ECO:0000259" key="7">
    <source>
        <dbReference type="Pfam" id="PF20929"/>
    </source>
</evidence>
<evidence type="ECO:0000256" key="4">
    <source>
        <dbReference type="ARBA" id="ARBA00022475"/>
    </source>
</evidence>
<keyword evidence="5" id="KW-0963">Cytoplasm</keyword>
<dbReference type="PANTHER" id="PTHR13250:SF1">
    <property type="entry name" value="PROGRAMMED CELL DEATH PROTEIN 10"/>
    <property type="match status" value="1"/>
</dbReference>
<keyword evidence="9" id="KW-1185">Reference proteome</keyword>
<dbReference type="GO" id="GO:0005737">
    <property type="term" value="C:cytoplasm"/>
    <property type="evidence" value="ECO:0007669"/>
    <property type="project" value="UniProtKB-SubCell"/>
</dbReference>
<comment type="similarity">
    <text evidence="3">Belongs to the PDCD10 family.</text>
</comment>
<evidence type="ECO:0000256" key="2">
    <source>
        <dbReference type="ARBA" id="ARBA00004496"/>
    </source>
</evidence>
<dbReference type="OrthoDB" id="10573682at2759"/>
<name>A0A0C2MNJ7_THEKT</name>
<evidence type="ECO:0000256" key="6">
    <source>
        <dbReference type="ARBA" id="ARBA00023136"/>
    </source>
</evidence>
<dbReference type="AlphaFoldDB" id="A0A0C2MNJ7"/>
<dbReference type="InterPro" id="IPR053750">
    <property type="entry name" value="PDCD10_Homolog"/>
</dbReference>
<dbReference type="InterPro" id="IPR048288">
    <property type="entry name" value="PDCD10_N"/>
</dbReference>
<dbReference type="InterPro" id="IPR009652">
    <property type="entry name" value="PDCD10"/>
</dbReference>
<keyword evidence="4" id="KW-1003">Cell membrane</keyword>
<dbReference type="GO" id="GO:0005886">
    <property type="term" value="C:plasma membrane"/>
    <property type="evidence" value="ECO:0007669"/>
    <property type="project" value="UniProtKB-SubCell"/>
</dbReference>
<gene>
    <name evidence="8" type="ORF">RF11_07877</name>
</gene>
<dbReference type="GO" id="GO:0019901">
    <property type="term" value="F:protein kinase binding"/>
    <property type="evidence" value="ECO:0007669"/>
    <property type="project" value="TreeGrafter"/>
</dbReference>
<dbReference type="EMBL" id="JWZT01004760">
    <property type="protein sequence ID" value="KII63196.1"/>
    <property type="molecule type" value="Genomic_DNA"/>
</dbReference>
<organism evidence="8 9">
    <name type="scientific">Thelohanellus kitauei</name>
    <name type="common">Myxosporean</name>
    <dbReference type="NCBI Taxonomy" id="669202"/>
    <lineage>
        <taxon>Eukaryota</taxon>
        <taxon>Metazoa</taxon>
        <taxon>Cnidaria</taxon>
        <taxon>Myxozoa</taxon>
        <taxon>Myxosporea</taxon>
        <taxon>Bivalvulida</taxon>
        <taxon>Platysporina</taxon>
        <taxon>Myxobolidae</taxon>
        <taxon>Thelohanellus</taxon>
    </lineage>
</organism>
<dbReference type="Pfam" id="PF20929">
    <property type="entry name" value="PDCD10_N"/>
    <property type="match status" value="1"/>
</dbReference>
<reference evidence="8 9" key="1">
    <citation type="journal article" date="2014" name="Genome Biol. Evol.">
        <title>The genome of the myxosporean Thelohanellus kitauei shows adaptations to nutrient acquisition within its fish host.</title>
        <authorList>
            <person name="Yang Y."/>
            <person name="Xiong J."/>
            <person name="Zhou Z."/>
            <person name="Huo F."/>
            <person name="Miao W."/>
            <person name="Ran C."/>
            <person name="Liu Y."/>
            <person name="Zhang J."/>
            <person name="Feng J."/>
            <person name="Wang M."/>
            <person name="Wang M."/>
            <person name="Wang L."/>
            <person name="Yao B."/>
        </authorList>
    </citation>
    <scope>NUCLEOTIDE SEQUENCE [LARGE SCALE GENOMIC DNA]</scope>
    <source>
        <strain evidence="8">Wuqing</strain>
    </source>
</reference>